<evidence type="ECO:0000256" key="8">
    <source>
        <dbReference type="PROSITE-ProRule" id="PRU00282"/>
    </source>
</evidence>
<sequence>MQVYGKINKGKITAKDVVNLTLKDKGFLGLYKGLGTSMVRQTLYTGTRMGMYQALLDHVNNTYGPPNLLVKCGLGVVSGAMGGIAGLPPDVALTRISTDELLPPDKRRNYKGTVDALTRMYKEEGPSTLFLGLTPVVIRAVLLNTTQILTYYQFKESLLRSGMMGDNPSTHTLCSMLSAFVTTCVVLPMDMAKTRMQNMQIVDGKPEYRNLGHVLTSVIRREGPLALWSGFTPLLIRNGPQFIVIFVVYERCVKLYRQLMT</sequence>
<name>A0A5N4A6Z2_PHOPY</name>
<keyword evidence="12" id="KW-1185">Reference proteome</keyword>
<gene>
    <name evidence="11" type="ORF">PPYR_12703</name>
</gene>
<feature type="transmembrane region" description="Helical" evidence="10">
    <location>
        <begin position="170"/>
        <end position="189"/>
    </location>
</feature>
<proteinExistence type="inferred from homology"/>
<evidence type="ECO:0000256" key="4">
    <source>
        <dbReference type="ARBA" id="ARBA00022692"/>
    </source>
</evidence>
<dbReference type="GO" id="GO:0016020">
    <property type="term" value="C:membrane"/>
    <property type="evidence" value="ECO:0007669"/>
    <property type="project" value="UniProtKB-SubCell"/>
</dbReference>
<dbReference type="PROSITE" id="PS50920">
    <property type="entry name" value="SOLCAR"/>
    <property type="match status" value="3"/>
</dbReference>
<comment type="subcellular location">
    <subcellularLocation>
        <location evidence="1">Membrane</location>
        <topology evidence="1">Multi-pass membrane protein</topology>
    </subcellularLocation>
</comment>
<feature type="repeat" description="Solcar" evidence="8">
    <location>
        <begin position="1"/>
        <end position="58"/>
    </location>
</feature>
<evidence type="ECO:0000256" key="10">
    <source>
        <dbReference type="SAM" id="Phobius"/>
    </source>
</evidence>
<dbReference type="EMBL" id="VVIM01000009">
    <property type="protein sequence ID" value="KAB0793083.1"/>
    <property type="molecule type" value="Genomic_DNA"/>
</dbReference>
<dbReference type="Proteomes" id="UP000327044">
    <property type="component" value="Unassembled WGS sequence"/>
</dbReference>
<protein>
    <recommendedName>
        <fullName evidence="13">Mitochondrial carrier protein</fullName>
    </recommendedName>
</protein>
<comment type="similarity">
    <text evidence="2 9">Belongs to the mitochondrial carrier (TC 2.A.29) family.</text>
</comment>
<keyword evidence="3 9" id="KW-0813">Transport</keyword>
<evidence type="ECO:0000256" key="7">
    <source>
        <dbReference type="ARBA" id="ARBA00023136"/>
    </source>
</evidence>
<accession>A0A5N4A6Z2</accession>
<dbReference type="AlphaFoldDB" id="A0A5N4A6Z2"/>
<evidence type="ECO:0000256" key="1">
    <source>
        <dbReference type="ARBA" id="ARBA00004141"/>
    </source>
</evidence>
<dbReference type="InterPro" id="IPR018108">
    <property type="entry name" value="MCP_transmembrane"/>
</dbReference>
<keyword evidence="4 8" id="KW-0812">Transmembrane</keyword>
<dbReference type="InterPro" id="IPR050391">
    <property type="entry name" value="Mito_Metabolite_Transporter"/>
</dbReference>
<comment type="caution">
    <text evidence="11">The sequence shown here is derived from an EMBL/GenBank/DDBJ whole genome shotgun (WGS) entry which is preliminary data.</text>
</comment>
<dbReference type="InParanoid" id="A0A5N4A6Z2"/>
<evidence type="ECO:0000256" key="5">
    <source>
        <dbReference type="ARBA" id="ARBA00022737"/>
    </source>
</evidence>
<dbReference type="SUPFAM" id="SSF103506">
    <property type="entry name" value="Mitochondrial carrier"/>
    <property type="match status" value="1"/>
</dbReference>
<keyword evidence="6 10" id="KW-1133">Transmembrane helix</keyword>
<dbReference type="Pfam" id="PF00153">
    <property type="entry name" value="Mito_carr"/>
    <property type="match status" value="3"/>
</dbReference>
<keyword evidence="7 8" id="KW-0472">Membrane</keyword>
<dbReference type="PANTHER" id="PTHR45618">
    <property type="entry name" value="MITOCHONDRIAL DICARBOXYLATE CARRIER-RELATED"/>
    <property type="match status" value="1"/>
</dbReference>
<feature type="repeat" description="Solcar" evidence="8">
    <location>
        <begin position="66"/>
        <end position="157"/>
    </location>
</feature>
<reference evidence="11 12" key="1">
    <citation type="journal article" date="2018" name="Elife">
        <title>Firefly genomes illuminate parallel origins of bioluminescence in beetles.</title>
        <authorList>
            <person name="Fallon T.R."/>
            <person name="Lower S.E."/>
            <person name="Chang C.H."/>
            <person name="Bessho-Uehara M."/>
            <person name="Martin G.J."/>
            <person name="Bewick A.J."/>
            <person name="Behringer M."/>
            <person name="Debat H.J."/>
            <person name="Wong I."/>
            <person name="Day J.C."/>
            <person name="Suvorov A."/>
            <person name="Silva C.J."/>
            <person name="Stanger-Hall K.F."/>
            <person name="Hall D.W."/>
            <person name="Schmitz R.J."/>
            <person name="Nelson D.R."/>
            <person name="Lewis S.M."/>
            <person name="Shigenobu S."/>
            <person name="Bybee S.M."/>
            <person name="Larracuente A.M."/>
            <person name="Oba Y."/>
            <person name="Weng J.K."/>
        </authorList>
    </citation>
    <scope>NUCLEOTIDE SEQUENCE [LARGE SCALE GENOMIC DNA]</scope>
    <source>
        <strain evidence="11">1611_PpyrPB1</strain>
        <tissue evidence="11">Whole body</tissue>
    </source>
</reference>
<organism evidence="11 12">
    <name type="scientific">Photinus pyralis</name>
    <name type="common">Common eastern firefly</name>
    <name type="synonym">Lampyris pyralis</name>
    <dbReference type="NCBI Taxonomy" id="7054"/>
    <lineage>
        <taxon>Eukaryota</taxon>
        <taxon>Metazoa</taxon>
        <taxon>Ecdysozoa</taxon>
        <taxon>Arthropoda</taxon>
        <taxon>Hexapoda</taxon>
        <taxon>Insecta</taxon>
        <taxon>Pterygota</taxon>
        <taxon>Neoptera</taxon>
        <taxon>Endopterygota</taxon>
        <taxon>Coleoptera</taxon>
        <taxon>Polyphaga</taxon>
        <taxon>Elateriformia</taxon>
        <taxon>Elateroidea</taxon>
        <taxon>Lampyridae</taxon>
        <taxon>Lampyrinae</taxon>
        <taxon>Photinus</taxon>
    </lineage>
</organism>
<evidence type="ECO:0000256" key="9">
    <source>
        <dbReference type="RuleBase" id="RU000488"/>
    </source>
</evidence>
<dbReference type="InterPro" id="IPR023395">
    <property type="entry name" value="MCP_dom_sf"/>
</dbReference>
<dbReference type="Gene3D" id="1.50.40.10">
    <property type="entry name" value="Mitochondrial carrier domain"/>
    <property type="match status" value="1"/>
</dbReference>
<evidence type="ECO:0000256" key="3">
    <source>
        <dbReference type="ARBA" id="ARBA00022448"/>
    </source>
</evidence>
<evidence type="ECO:0000256" key="6">
    <source>
        <dbReference type="ARBA" id="ARBA00022989"/>
    </source>
</evidence>
<evidence type="ECO:0000313" key="12">
    <source>
        <dbReference type="Proteomes" id="UP000327044"/>
    </source>
</evidence>
<feature type="transmembrane region" description="Helical" evidence="10">
    <location>
        <begin position="129"/>
        <end position="150"/>
    </location>
</feature>
<evidence type="ECO:0000256" key="2">
    <source>
        <dbReference type="ARBA" id="ARBA00006375"/>
    </source>
</evidence>
<evidence type="ECO:0000313" key="11">
    <source>
        <dbReference type="EMBL" id="KAB0793083.1"/>
    </source>
</evidence>
<keyword evidence="5" id="KW-0677">Repeat</keyword>
<evidence type="ECO:0008006" key="13">
    <source>
        <dbReference type="Google" id="ProtNLM"/>
    </source>
</evidence>
<feature type="repeat" description="Solcar" evidence="8">
    <location>
        <begin position="166"/>
        <end position="255"/>
    </location>
</feature>